<organism evidence="2 3">
    <name type="scientific">Capsicum baccatum</name>
    <name type="common">Peruvian pepper</name>
    <dbReference type="NCBI Taxonomy" id="33114"/>
    <lineage>
        <taxon>Eukaryota</taxon>
        <taxon>Viridiplantae</taxon>
        <taxon>Streptophyta</taxon>
        <taxon>Embryophyta</taxon>
        <taxon>Tracheophyta</taxon>
        <taxon>Spermatophyta</taxon>
        <taxon>Magnoliopsida</taxon>
        <taxon>eudicotyledons</taxon>
        <taxon>Gunneridae</taxon>
        <taxon>Pentapetalae</taxon>
        <taxon>asterids</taxon>
        <taxon>lamiids</taxon>
        <taxon>Solanales</taxon>
        <taxon>Solanaceae</taxon>
        <taxon>Solanoideae</taxon>
        <taxon>Capsiceae</taxon>
        <taxon>Capsicum</taxon>
    </lineage>
</organism>
<dbReference type="Proteomes" id="UP000224567">
    <property type="component" value="Unassembled WGS sequence"/>
</dbReference>
<dbReference type="EMBL" id="MLFT02000001">
    <property type="protein sequence ID" value="PHT60510.1"/>
    <property type="molecule type" value="Genomic_DNA"/>
</dbReference>
<dbReference type="SUPFAM" id="SSF52833">
    <property type="entry name" value="Thioredoxin-like"/>
    <property type="match status" value="1"/>
</dbReference>
<dbReference type="PROSITE" id="PS50404">
    <property type="entry name" value="GST_NTER"/>
    <property type="match status" value="1"/>
</dbReference>
<evidence type="ECO:0000313" key="3">
    <source>
        <dbReference type="Proteomes" id="UP000224567"/>
    </source>
</evidence>
<dbReference type="GO" id="GO:0016740">
    <property type="term" value="F:transferase activity"/>
    <property type="evidence" value="ECO:0007669"/>
    <property type="project" value="UniProtKB-KW"/>
</dbReference>
<evidence type="ECO:0000313" key="2">
    <source>
        <dbReference type="EMBL" id="PHT60510.1"/>
    </source>
</evidence>
<dbReference type="InterPro" id="IPR004045">
    <property type="entry name" value="Glutathione_S-Trfase_N"/>
</dbReference>
<dbReference type="OrthoDB" id="1741704at2759"/>
<dbReference type="InterPro" id="IPR043377">
    <property type="entry name" value="GSTT1/2/3"/>
</dbReference>
<keyword evidence="3" id="KW-1185">Reference proteome</keyword>
<dbReference type="AlphaFoldDB" id="A0A2G2XSR8"/>
<reference evidence="2 3" key="1">
    <citation type="journal article" date="2017" name="Genome Biol.">
        <title>New reference genome sequences of hot pepper reveal the massive evolution of plant disease-resistance genes by retroduplication.</title>
        <authorList>
            <person name="Kim S."/>
            <person name="Park J."/>
            <person name="Yeom S.I."/>
            <person name="Kim Y.M."/>
            <person name="Seo E."/>
            <person name="Kim K.T."/>
            <person name="Kim M.S."/>
            <person name="Lee J.M."/>
            <person name="Cheong K."/>
            <person name="Shin H.S."/>
            <person name="Kim S.B."/>
            <person name="Han K."/>
            <person name="Lee J."/>
            <person name="Park M."/>
            <person name="Lee H.A."/>
            <person name="Lee H.Y."/>
            <person name="Lee Y."/>
            <person name="Oh S."/>
            <person name="Lee J.H."/>
            <person name="Choi E."/>
            <person name="Choi E."/>
            <person name="Lee S.E."/>
            <person name="Jeon J."/>
            <person name="Kim H."/>
            <person name="Choi G."/>
            <person name="Song H."/>
            <person name="Lee J."/>
            <person name="Lee S.C."/>
            <person name="Kwon J.K."/>
            <person name="Lee H.Y."/>
            <person name="Koo N."/>
            <person name="Hong Y."/>
            <person name="Kim R.W."/>
            <person name="Kang W.H."/>
            <person name="Huh J.H."/>
            <person name="Kang B.C."/>
            <person name="Yang T.J."/>
            <person name="Lee Y.H."/>
            <person name="Bennetzen J.L."/>
            <person name="Choi D."/>
        </authorList>
    </citation>
    <scope>NUCLEOTIDE SEQUENCE [LARGE SCALE GENOMIC DNA]</scope>
    <source>
        <strain evidence="3">cv. PBC81</strain>
    </source>
</reference>
<comment type="caution">
    <text evidence="2">The sequence shown here is derived from an EMBL/GenBank/DDBJ whole genome shotgun (WGS) entry which is preliminary data.</text>
</comment>
<dbReference type="PANTHER" id="PTHR44750">
    <property type="entry name" value="GLUTATHIONE S-TRANSFERASE T1-RELATED"/>
    <property type="match status" value="1"/>
</dbReference>
<feature type="domain" description="GST N-terminal" evidence="1">
    <location>
        <begin position="79"/>
        <end position="185"/>
    </location>
</feature>
<dbReference type="STRING" id="33114.A0A2G2XSR8"/>
<dbReference type="Gene3D" id="3.40.30.10">
    <property type="entry name" value="Glutaredoxin"/>
    <property type="match status" value="1"/>
</dbReference>
<name>A0A2G2XSR8_CAPBA</name>
<reference evidence="3" key="2">
    <citation type="journal article" date="2017" name="J. Anim. Genet.">
        <title>Multiple reference genome sequences of hot pepper reveal the massive evolution of plant disease resistance genes by retroduplication.</title>
        <authorList>
            <person name="Kim S."/>
            <person name="Park J."/>
            <person name="Yeom S.-I."/>
            <person name="Kim Y.-M."/>
            <person name="Seo E."/>
            <person name="Kim K.-T."/>
            <person name="Kim M.-S."/>
            <person name="Lee J.M."/>
            <person name="Cheong K."/>
            <person name="Shin H.-S."/>
            <person name="Kim S.-B."/>
            <person name="Han K."/>
            <person name="Lee J."/>
            <person name="Park M."/>
            <person name="Lee H.-A."/>
            <person name="Lee H.-Y."/>
            <person name="Lee Y."/>
            <person name="Oh S."/>
            <person name="Lee J.H."/>
            <person name="Choi E."/>
            <person name="Choi E."/>
            <person name="Lee S.E."/>
            <person name="Jeon J."/>
            <person name="Kim H."/>
            <person name="Choi G."/>
            <person name="Song H."/>
            <person name="Lee J."/>
            <person name="Lee S.-C."/>
            <person name="Kwon J.-K."/>
            <person name="Lee H.-Y."/>
            <person name="Koo N."/>
            <person name="Hong Y."/>
            <person name="Kim R.W."/>
            <person name="Kang W.-H."/>
            <person name="Huh J.H."/>
            <person name="Kang B.-C."/>
            <person name="Yang T.-J."/>
            <person name="Lee Y.-H."/>
            <person name="Bennetzen J.L."/>
            <person name="Choi D."/>
        </authorList>
    </citation>
    <scope>NUCLEOTIDE SEQUENCE [LARGE SCALE GENOMIC DNA]</scope>
    <source>
        <strain evidence="3">cv. PBC81</strain>
    </source>
</reference>
<accession>A0A2G2XSR8</accession>
<dbReference type="PANTHER" id="PTHR44750:SF7">
    <property type="entry name" value="GLUTATHIONE S-TRANSFERASE T1-LIKE ISOFORM X1"/>
    <property type="match status" value="1"/>
</dbReference>
<proteinExistence type="predicted"/>
<sequence>MSCSALRCGFDTLTPNALLFNSYNPEKSHLSGRAGTSASKRHLSCLISCETVLYANLSRTPTLLPSQRSEEQTKQAYKMLSDCFRYGINTSCCKAKTIVEYNKLAIALSLLFLSSCFMSRINIPKKHGMTCRNFYHLLLDELPLSLEFKEVNPMKQVPAIMNGRFKLSESHAILKYLAFAFPGVPDHWKIPVLNLMSSTFIFPLLQFRI</sequence>
<protein>
    <submittedName>
        <fullName evidence="2">Glutathione S-transferase T1</fullName>
    </submittedName>
</protein>
<gene>
    <name evidence="2" type="ORF">CQW23_02873</name>
</gene>
<evidence type="ECO:0000259" key="1">
    <source>
        <dbReference type="PROSITE" id="PS50404"/>
    </source>
</evidence>
<dbReference type="Pfam" id="PF02798">
    <property type="entry name" value="GST_N"/>
    <property type="match status" value="1"/>
</dbReference>
<dbReference type="InterPro" id="IPR036249">
    <property type="entry name" value="Thioredoxin-like_sf"/>
</dbReference>